<gene>
    <name evidence="1" type="ORF">QLX08_011171</name>
</gene>
<proteinExistence type="predicted"/>
<dbReference type="EMBL" id="JAWNGG020000348">
    <property type="protein sequence ID" value="KAK9294102.1"/>
    <property type="molecule type" value="Genomic_DNA"/>
</dbReference>
<organism evidence="1 2">
    <name type="scientific">Tetragonisca angustula</name>
    <dbReference type="NCBI Taxonomy" id="166442"/>
    <lineage>
        <taxon>Eukaryota</taxon>
        <taxon>Metazoa</taxon>
        <taxon>Ecdysozoa</taxon>
        <taxon>Arthropoda</taxon>
        <taxon>Hexapoda</taxon>
        <taxon>Insecta</taxon>
        <taxon>Pterygota</taxon>
        <taxon>Neoptera</taxon>
        <taxon>Endopterygota</taxon>
        <taxon>Hymenoptera</taxon>
        <taxon>Apocrita</taxon>
        <taxon>Aculeata</taxon>
        <taxon>Apoidea</taxon>
        <taxon>Anthophila</taxon>
        <taxon>Apidae</taxon>
        <taxon>Tetragonisca</taxon>
    </lineage>
</organism>
<dbReference type="Proteomes" id="UP001432146">
    <property type="component" value="Unassembled WGS sequence"/>
</dbReference>
<evidence type="ECO:0000313" key="2">
    <source>
        <dbReference type="Proteomes" id="UP001432146"/>
    </source>
</evidence>
<comment type="caution">
    <text evidence="1">The sequence shown here is derived from an EMBL/GenBank/DDBJ whole genome shotgun (WGS) entry which is preliminary data.</text>
</comment>
<dbReference type="AlphaFoldDB" id="A0AAW0ZAH7"/>
<accession>A0AAW0ZAH7</accession>
<name>A0AAW0ZAH7_9HYME</name>
<sequence>MFSGCQKKKRRKKNGVLAETGDGLWVPVSNSRPIAQALCVKRYVAMMAHTQCGAIGHHTCSRLVCRCILWACALPLGVPYQIGDASPFCRDPIVPPVIPSLSSLREMDMEEARNADSLLYDHLWVN</sequence>
<evidence type="ECO:0000313" key="1">
    <source>
        <dbReference type="EMBL" id="KAK9294102.1"/>
    </source>
</evidence>
<protein>
    <submittedName>
        <fullName evidence="1">Uncharacterized protein</fullName>
    </submittedName>
</protein>
<reference evidence="1 2" key="1">
    <citation type="submission" date="2024-05" db="EMBL/GenBank/DDBJ databases">
        <title>The nuclear and mitochondrial genome assemblies of Tetragonisca angustula (Apidae: Meliponini), a tiny yet remarkable pollinator in the Neotropics.</title>
        <authorList>
            <person name="Ferrari R."/>
            <person name="Ricardo P.C."/>
            <person name="Dias F.C."/>
            <person name="Araujo N.S."/>
            <person name="Soares D.O."/>
            <person name="Zhou Q.-S."/>
            <person name="Zhu C.-D."/>
            <person name="Coutinho L."/>
            <person name="Airas M.C."/>
            <person name="Batista T.M."/>
        </authorList>
    </citation>
    <scope>NUCLEOTIDE SEQUENCE [LARGE SCALE GENOMIC DNA]</scope>
    <source>
        <strain evidence="1">ASF017062</strain>
        <tissue evidence="1">Abdomen</tissue>
    </source>
</reference>
<keyword evidence="2" id="KW-1185">Reference proteome</keyword>